<dbReference type="AlphaFoldDB" id="A0A1Q5ZUA3"/>
<evidence type="ECO:0000313" key="6">
    <source>
        <dbReference type="EMBL" id="OKS85345.1"/>
    </source>
</evidence>
<keyword evidence="4" id="KW-0804">Transcription</keyword>
<evidence type="ECO:0000259" key="5">
    <source>
        <dbReference type="PROSITE" id="PS50937"/>
    </source>
</evidence>
<dbReference type="STRING" id="1302689.RG47T_0790"/>
<dbReference type="InterPro" id="IPR009061">
    <property type="entry name" value="DNA-bd_dom_put_sf"/>
</dbReference>
<protein>
    <recommendedName>
        <fullName evidence="5">HTH merR-type domain-containing protein</fullName>
    </recommendedName>
</protein>
<gene>
    <name evidence="6" type="ORF">RG47T_0790</name>
</gene>
<dbReference type="PANTHER" id="PTHR30204:SF90">
    <property type="entry name" value="HTH-TYPE TRANSCRIPTIONAL ACTIVATOR MTA"/>
    <property type="match status" value="1"/>
</dbReference>
<keyword evidence="3" id="KW-0010">Activator</keyword>
<dbReference type="SUPFAM" id="SSF89082">
    <property type="entry name" value="Antibiotic binding domain of TipA-like multidrug resistance regulators"/>
    <property type="match status" value="1"/>
</dbReference>
<feature type="domain" description="HTH merR-type" evidence="5">
    <location>
        <begin position="6"/>
        <end position="75"/>
    </location>
</feature>
<dbReference type="InterPro" id="IPR012925">
    <property type="entry name" value="TipAS_dom"/>
</dbReference>
<dbReference type="GO" id="GO:0003700">
    <property type="term" value="F:DNA-binding transcription factor activity"/>
    <property type="evidence" value="ECO:0007669"/>
    <property type="project" value="InterPro"/>
</dbReference>
<dbReference type="InterPro" id="IPR047057">
    <property type="entry name" value="MerR_fam"/>
</dbReference>
<evidence type="ECO:0000313" key="7">
    <source>
        <dbReference type="Proteomes" id="UP000186720"/>
    </source>
</evidence>
<evidence type="ECO:0000256" key="1">
    <source>
        <dbReference type="ARBA" id="ARBA00023015"/>
    </source>
</evidence>
<organism evidence="6 7">
    <name type="scientific">Mucilaginibacter polytrichastri</name>
    <dbReference type="NCBI Taxonomy" id="1302689"/>
    <lineage>
        <taxon>Bacteria</taxon>
        <taxon>Pseudomonadati</taxon>
        <taxon>Bacteroidota</taxon>
        <taxon>Sphingobacteriia</taxon>
        <taxon>Sphingobacteriales</taxon>
        <taxon>Sphingobacteriaceae</taxon>
        <taxon>Mucilaginibacter</taxon>
    </lineage>
</organism>
<accession>A0A1Q5ZUA3</accession>
<dbReference type="InterPro" id="IPR000551">
    <property type="entry name" value="MerR-type_HTH_dom"/>
</dbReference>
<keyword evidence="2" id="KW-0238">DNA-binding</keyword>
<keyword evidence="1" id="KW-0805">Transcription regulation</keyword>
<dbReference type="SUPFAM" id="SSF46955">
    <property type="entry name" value="Putative DNA-binding domain"/>
    <property type="match status" value="1"/>
</dbReference>
<dbReference type="CDD" id="cd01106">
    <property type="entry name" value="HTH_TipAL-Mta"/>
    <property type="match status" value="1"/>
</dbReference>
<evidence type="ECO:0000256" key="4">
    <source>
        <dbReference type="ARBA" id="ARBA00023163"/>
    </source>
</evidence>
<dbReference type="PANTHER" id="PTHR30204">
    <property type="entry name" value="REDOX-CYCLING DRUG-SENSING TRANSCRIPTIONAL ACTIVATOR SOXR"/>
    <property type="match status" value="1"/>
</dbReference>
<dbReference type="SMART" id="SM00422">
    <property type="entry name" value="HTH_MERR"/>
    <property type="match status" value="1"/>
</dbReference>
<dbReference type="Proteomes" id="UP000186720">
    <property type="component" value="Unassembled WGS sequence"/>
</dbReference>
<dbReference type="InterPro" id="IPR036244">
    <property type="entry name" value="TipA-like_antibiotic-bd"/>
</dbReference>
<dbReference type="EMBL" id="MPPL01000001">
    <property type="protein sequence ID" value="OKS85345.1"/>
    <property type="molecule type" value="Genomic_DNA"/>
</dbReference>
<dbReference type="Gene3D" id="1.10.490.50">
    <property type="entry name" value="Antibiotic binding domain of TipA-like multidrug resistance regulators"/>
    <property type="match status" value="1"/>
</dbReference>
<dbReference type="Pfam" id="PF07739">
    <property type="entry name" value="TipAS"/>
    <property type="match status" value="1"/>
</dbReference>
<dbReference type="Pfam" id="PF00376">
    <property type="entry name" value="MerR"/>
    <property type="match status" value="1"/>
</dbReference>
<sequence length="258" mass="29576">MKQMDKYSVKQVAKLAKVSVRTLHLYDHIGLLKPAIRTAAGYRLYGEPQLLRLQQILFYKQLDIPLQQIGIILDNPDFDLVQALKKHKAALKARRHQIATMLATIDKTIGHLKNKDMLNHEELYEGFPKEEAAAIRKQATEKWPKEVEHAEKAMVKMGKESFKALKQEQNDITANLILLMQESPESPAVQFEIARHYQNIRRFWGTENDANSQAAQYAGLGQLYLADNSYTRVNNEPNADFALFMSKAMKHFAETKLV</sequence>
<dbReference type="RefSeq" id="WP_216351000.1">
    <property type="nucleotide sequence ID" value="NZ_FPAM01000001.1"/>
</dbReference>
<comment type="caution">
    <text evidence="6">The sequence shown here is derived from an EMBL/GenBank/DDBJ whole genome shotgun (WGS) entry which is preliminary data.</text>
</comment>
<evidence type="ECO:0000256" key="3">
    <source>
        <dbReference type="ARBA" id="ARBA00023159"/>
    </source>
</evidence>
<dbReference type="Gene3D" id="1.10.1660.10">
    <property type="match status" value="1"/>
</dbReference>
<dbReference type="PROSITE" id="PS50937">
    <property type="entry name" value="HTH_MERR_2"/>
    <property type="match status" value="1"/>
</dbReference>
<keyword evidence="7" id="KW-1185">Reference proteome</keyword>
<dbReference type="GO" id="GO:0003677">
    <property type="term" value="F:DNA binding"/>
    <property type="evidence" value="ECO:0007669"/>
    <property type="project" value="UniProtKB-KW"/>
</dbReference>
<proteinExistence type="predicted"/>
<evidence type="ECO:0000256" key="2">
    <source>
        <dbReference type="ARBA" id="ARBA00023125"/>
    </source>
</evidence>
<reference evidence="6 7" key="1">
    <citation type="submission" date="2016-11" db="EMBL/GenBank/DDBJ databases">
        <title>Whole Genome Sequencing of Mucilaginibacter polytrichastri RG4-7(T) isolated from the moss sample.</title>
        <authorList>
            <person name="Li Y."/>
        </authorList>
    </citation>
    <scope>NUCLEOTIDE SEQUENCE [LARGE SCALE GENOMIC DNA]</scope>
    <source>
        <strain evidence="6 7">RG4-7</strain>
    </source>
</reference>
<name>A0A1Q5ZUA3_9SPHI</name>